<accession>A0ABQ0CQ72</accession>
<name>A0ABQ0CQ72_9HYPO</name>
<organism evidence="2 3">
    <name type="scientific">Epichloe bromicola</name>
    <dbReference type="NCBI Taxonomy" id="79588"/>
    <lineage>
        <taxon>Eukaryota</taxon>
        <taxon>Fungi</taxon>
        <taxon>Dikarya</taxon>
        <taxon>Ascomycota</taxon>
        <taxon>Pezizomycotina</taxon>
        <taxon>Sordariomycetes</taxon>
        <taxon>Hypocreomycetidae</taxon>
        <taxon>Hypocreales</taxon>
        <taxon>Clavicipitaceae</taxon>
        <taxon>Epichloe</taxon>
    </lineage>
</organism>
<proteinExistence type="predicted"/>
<reference evidence="3" key="1">
    <citation type="submission" date="2024-06" db="EMBL/GenBank/DDBJ databases">
        <title>Draft Genome Sequences of Epichloe bromicola Strains Isolated from Elymus ciliaris.</title>
        <authorList>
            <consortium name="Epichloe bromicola genome sequencing consortium"/>
            <person name="Miura A."/>
            <person name="Imano S."/>
            <person name="Ashida A."/>
            <person name="Sato I."/>
            <person name="Chiba S."/>
            <person name="Tanaka A."/>
            <person name="Camagna M."/>
            <person name="Takemoto D."/>
        </authorList>
    </citation>
    <scope>NUCLEOTIDE SEQUENCE [LARGE SCALE GENOMIC DNA]</scope>
    <source>
        <strain evidence="3">DP</strain>
    </source>
</reference>
<dbReference type="Proteomes" id="UP001562357">
    <property type="component" value="Unassembled WGS sequence"/>
</dbReference>
<sequence>MPMSFAASRPGSPFVPKPIPDGEVEEMNMGEGNGEADGPSVVVSALEAQASAM</sequence>
<dbReference type="EMBL" id="BAAFGZ010000137">
    <property type="protein sequence ID" value="GAB0135596.1"/>
    <property type="molecule type" value="Genomic_DNA"/>
</dbReference>
<evidence type="ECO:0000256" key="1">
    <source>
        <dbReference type="SAM" id="MobiDB-lite"/>
    </source>
</evidence>
<evidence type="ECO:0000313" key="3">
    <source>
        <dbReference type="Proteomes" id="UP001562357"/>
    </source>
</evidence>
<protein>
    <submittedName>
        <fullName evidence="2">Uncharacterized protein</fullName>
    </submittedName>
</protein>
<gene>
    <name evidence="2" type="primary">g3929</name>
    <name evidence="2" type="ORF">EsDP_00003929</name>
</gene>
<keyword evidence="3" id="KW-1185">Reference proteome</keyword>
<feature type="region of interest" description="Disordered" evidence="1">
    <location>
        <begin position="1"/>
        <end position="40"/>
    </location>
</feature>
<evidence type="ECO:0000313" key="2">
    <source>
        <dbReference type="EMBL" id="GAB0135596.1"/>
    </source>
</evidence>
<comment type="caution">
    <text evidence="2">The sequence shown here is derived from an EMBL/GenBank/DDBJ whole genome shotgun (WGS) entry which is preliminary data.</text>
</comment>